<name>A0ABW6MKI2_9ACTN</name>
<proteinExistence type="predicted"/>
<reference evidence="1 2" key="1">
    <citation type="submission" date="2024-10" db="EMBL/GenBank/DDBJ databases">
        <title>The Natural Products Discovery Center: Release of the First 8490 Sequenced Strains for Exploring Actinobacteria Biosynthetic Diversity.</title>
        <authorList>
            <person name="Kalkreuter E."/>
            <person name="Kautsar S.A."/>
            <person name="Yang D."/>
            <person name="Bader C.D."/>
            <person name="Teijaro C.N."/>
            <person name="Fluegel L."/>
            <person name="Davis C.M."/>
            <person name="Simpson J.R."/>
            <person name="Lauterbach L."/>
            <person name="Steele A.D."/>
            <person name="Gui C."/>
            <person name="Meng S."/>
            <person name="Li G."/>
            <person name="Viehrig K."/>
            <person name="Ye F."/>
            <person name="Su P."/>
            <person name="Kiefer A.F."/>
            <person name="Nichols A."/>
            <person name="Cepeda A.J."/>
            <person name="Yan W."/>
            <person name="Fan B."/>
            <person name="Jiang Y."/>
            <person name="Adhikari A."/>
            <person name="Zheng C.-J."/>
            <person name="Schuster L."/>
            <person name="Cowan T.M."/>
            <person name="Smanski M.J."/>
            <person name="Chevrette M.G."/>
            <person name="De Carvalho L.P.S."/>
            <person name="Shen B."/>
        </authorList>
    </citation>
    <scope>NUCLEOTIDE SEQUENCE [LARGE SCALE GENOMIC DNA]</scope>
    <source>
        <strain evidence="1 2">NPDC006488</strain>
    </source>
</reference>
<comment type="caution">
    <text evidence="1">The sequence shown here is derived from an EMBL/GenBank/DDBJ whole genome shotgun (WGS) entry which is preliminary data.</text>
</comment>
<evidence type="ECO:0000313" key="2">
    <source>
        <dbReference type="Proteomes" id="UP001601303"/>
    </source>
</evidence>
<protein>
    <submittedName>
        <fullName evidence="1">Uncharacterized protein</fullName>
    </submittedName>
</protein>
<dbReference type="Proteomes" id="UP001601303">
    <property type="component" value="Unassembled WGS sequence"/>
</dbReference>
<dbReference type="RefSeq" id="WP_388114771.1">
    <property type="nucleotide sequence ID" value="NZ_JBIAHM010000023.1"/>
</dbReference>
<organism evidence="1 2">
    <name type="scientific">Streptomyces hokutonensis</name>
    <dbReference type="NCBI Taxonomy" id="1306990"/>
    <lineage>
        <taxon>Bacteria</taxon>
        <taxon>Bacillati</taxon>
        <taxon>Actinomycetota</taxon>
        <taxon>Actinomycetes</taxon>
        <taxon>Kitasatosporales</taxon>
        <taxon>Streptomycetaceae</taxon>
        <taxon>Streptomyces</taxon>
    </lineage>
</organism>
<evidence type="ECO:0000313" key="1">
    <source>
        <dbReference type="EMBL" id="MFE9606057.1"/>
    </source>
</evidence>
<keyword evidence="2" id="KW-1185">Reference proteome</keyword>
<gene>
    <name evidence="1" type="ORF">ACFYNQ_46925</name>
</gene>
<sequence length="46" mass="5147">MTAPVNRRDGRRAAARLGGVSVTQQYVLATYRARRLGEVLPPRPIR</sequence>
<accession>A0ABW6MKI2</accession>
<dbReference type="EMBL" id="JBIAHM010000023">
    <property type="protein sequence ID" value="MFE9606057.1"/>
    <property type="molecule type" value="Genomic_DNA"/>
</dbReference>